<comment type="caution">
    <text evidence="3">The sequence shown here is derived from an EMBL/GenBank/DDBJ whole genome shotgun (WGS) entry which is preliminary data.</text>
</comment>
<dbReference type="Gene3D" id="3.60.40.10">
    <property type="entry name" value="PPM-type phosphatase domain"/>
    <property type="match status" value="1"/>
</dbReference>
<name>A0ABU7KRA2_9ACTN</name>
<dbReference type="SMART" id="SM00332">
    <property type="entry name" value="PP2Cc"/>
    <property type="match status" value="1"/>
</dbReference>
<reference evidence="3 4" key="1">
    <citation type="submission" date="2023-07" db="EMBL/GenBank/DDBJ databases">
        <authorList>
            <person name="Girao M."/>
            <person name="Carvalho M.F."/>
        </authorList>
    </citation>
    <scope>NUCLEOTIDE SEQUENCE [LARGE SCALE GENOMIC DNA]</scope>
    <source>
        <strain evidence="3 4">66/93</strain>
    </source>
</reference>
<dbReference type="PROSITE" id="PS51746">
    <property type="entry name" value="PPM_2"/>
    <property type="match status" value="1"/>
</dbReference>
<gene>
    <name evidence="3" type="ORF">Q8A49_15025</name>
</gene>
<proteinExistence type="predicted"/>
<feature type="domain" description="PPM-type phosphatase" evidence="2">
    <location>
        <begin position="21"/>
        <end position="260"/>
    </location>
</feature>
<dbReference type="SUPFAM" id="SSF81606">
    <property type="entry name" value="PP2C-like"/>
    <property type="match status" value="1"/>
</dbReference>
<protein>
    <recommendedName>
        <fullName evidence="2">PPM-type phosphatase domain-containing protein</fullName>
    </recommendedName>
</protein>
<organism evidence="3 4">
    <name type="scientific">Nocardiopsis tropica</name>
    <dbReference type="NCBI Taxonomy" id="109330"/>
    <lineage>
        <taxon>Bacteria</taxon>
        <taxon>Bacillati</taxon>
        <taxon>Actinomycetota</taxon>
        <taxon>Actinomycetes</taxon>
        <taxon>Streptosporangiales</taxon>
        <taxon>Nocardiopsidaceae</taxon>
        <taxon>Nocardiopsis</taxon>
    </lineage>
</organism>
<evidence type="ECO:0000256" key="1">
    <source>
        <dbReference type="SAM" id="MobiDB-lite"/>
    </source>
</evidence>
<dbReference type="EMBL" id="JAUUCC010000034">
    <property type="protein sequence ID" value="MEE2051812.1"/>
    <property type="molecule type" value="Genomic_DNA"/>
</dbReference>
<sequence>MTTIPSPRPSGSAPAAAAPIRTGTATDQGPRPSQCDAVAVARVPLSTAWAAALVDGYGTHPDVPAAAQGAALVAVRSALSAGSAPAALECAGRTLTGRDADGWPEPDAVGAVAVGDAQAVAVAWTGDVRAYVLDPNGQDLRQLTAAHTEGARLRAAAAAGEPVAEDPSEFDHVVTSTLGRLVVDPASMGTATHTGPWAAVVLTSDGIHDALEADELRRIVATTSDPAECAAALVAAARAADVEAGAQAVDDNATAAVIRQG</sequence>
<feature type="region of interest" description="Disordered" evidence="1">
    <location>
        <begin position="1"/>
        <end position="33"/>
    </location>
</feature>
<dbReference type="Proteomes" id="UP001348641">
    <property type="component" value="Unassembled WGS sequence"/>
</dbReference>
<dbReference type="RefSeq" id="WP_330158875.1">
    <property type="nucleotide sequence ID" value="NZ_BAAAJA010000022.1"/>
</dbReference>
<dbReference type="InterPro" id="IPR001932">
    <property type="entry name" value="PPM-type_phosphatase-like_dom"/>
</dbReference>
<accession>A0ABU7KRA2</accession>
<evidence type="ECO:0000313" key="4">
    <source>
        <dbReference type="Proteomes" id="UP001348641"/>
    </source>
</evidence>
<feature type="compositionally biased region" description="Low complexity" evidence="1">
    <location>
        <begin position="9"/>
        <end position="26"/>
    </location>
</feature>
<dbReference type="InterPro" id="IPR036457">
    <property type="entry name" value="PPM-type-like_dom_sf"/>
</dbReference>
<evidence type="ECO:0000313" key="3">
    <source>
        <dbReference type="EMBL" id="MEE2051812.1"/>
    </source>
</evidence>
<evidence type="ECO:0000259" key="2">
    <source>
        <dbReference type="PROSITE" id="PS51746"/>
    </source>
</evidence>